<organism evidence="1 2">
    <name type="scientific">Mycena rosella</name>
    <name type="common">Pink bonnet</name>
    <name type="synonym">Agaricus rosellus</name>
    <dbReference type="NCBI Taxonomy" id="1033263"/>
    <lineage>
        <taxon>Eukaryota</taxon>
        <taxon>Fungi</taxon>
        <taxon>Dikarya</taxon>
        <taxon>Basidiomycota</taxon>
        <taxon>Agaricomycotina</taxon>
        <taxon>Agaricomycetes</taxon>
        <taxon>Agaricomycetidae</taxon>
        <taxon>Agaricales</taxon>
        <taxon>Marasmiineae</taxon>
        <taxon>Mycenaceae</taxon>
        <taxon>Mycena</taxon>
    </lineage>
</organism>
<proteinExistence type="predicted"/>
<evidence type="ECO:0000313" key="1">
    <source>
        <dbReference type="EMBL" id="KAJ7703558.1"/>
    </source>
</evidence>
<reference evidence="1" key="1">
    <citation type="submission" date="2023-03" db="EMBL/GenBank/DDBJ databases">
        <title>Massive genome expansion in bonnet fungi (Mycena s.s.) driven by repeated elements and novel gene families across ecological guilds.</title>
        <authorList>
            <consortium name="Lawrence Berkeley National Laboratory"/>
            <person name="Harder C.B."/>
            <person name="Miyauchi S."/>
            <person name="Viragh M."/>
            <person name="Kuo A."/>
            <person name="Thoen E."/>
            <person name="Andreopoulos B."/>
            <person name="Lu D."/>
            <person name="Skrede I."/>
            <person name="Drula E."/>
            <person name="Henrissat B."/>
            <person name="Morin E."/>
            <person name="Kohler A."/>
            <person name="Barry K."/>
            <person name="LaButti K."/>
            <person name="Morin E."/>
            <person name="Salamov A."/>
            <person name="Lipzen A."/>
            <person name="Mereny Z."/>
            <person name="Hegedus B."/>
            <person name="Baldrian P."/>
            <person name="Stursova M."/>
            <person name="Weitz H."/>
            <person name="Taylor A."/>
            <person name="Grigoriev I.V."/>
            <person name="Nagy L.G."/>
            <person name="Martin F."/>
            <person name="Kauserud H."/>
        </authorList>
    </citation>
    <scope>NUCLEOTIDE SEQUENCE</scope>
    <source>
        <strain evidence="1">CBHHK067</strain>
    </source>
</reference>
<keyword evidence="2" id="KW-1185">Reference proteome</keyword>
<dbReference type="EMBL" id="JARKIE010000012">
    <property type="protein sequence ID" value="KAJ7703558.1"/>
    <property type="molecule type" value="Genomic_DNA"/>
</dbReference>
<comment type="caution">
    <text evidence="1">The sequence shown here is derived from an EMBL/GenBank/DDBJ whole genome shotgun (WGS) entry which is preliminary data.</text>
</comment>
<name>A0AAD7DZS6_MYCRO</name>
<gene>
    <name evidence="1" type="ORF">B0H17DRAFT_67312</name>
</gene>
<protein>
    <submittedName>
        <fullName evidence="1">Uncharacterized protein</fullName>
    </submittedName>
</protein>
<dbReference type="AlphaFoldDB" id="A0AAD7DZS6"/>
<sequence length="219" mass="24539">MARAREDNLSYAGVRRVRAYPLPLSWIHRAQVFCDAGGVRSSFFNPLSFLLSLRPFLYVLRSALSLLSLCFPLSSLRVSRSLRSHLYHCFFSLLCSAVRAVLRRPPRLGNRGRIRGDAHPRSADSLLSCKCADSSTRDAELASQFPVLPCVSLIPGRGLLGARMYHAVPPMAHAHFRSVLAREAACMWCVFPQSQLHRFRPRPLSGRPCFTRDGSRSAE</sequence>
<dbReference type="Proteomes" id="UP001221757">
    <property type="component" value="Unassembled WGS sequence"/>
</dbReference>
<evidence type="ECO:0000313" key="2">
    <source>
        <dbReference type="Proteomes" id="UP001221757"/>
    </source>
</evidence>
<accession>A0AAD7DZS6</accession>